<evidence type="ECO:0000313" key="2">
    <source>
        <dbReference type="EMBL" id="KAK1513349.1"/>
    </source>
</evidence>
<dbReference type="AlphaFoldDB" id="A0AAI9YJK8"/>
<protein>
    <submittedName>
        <fullName evidence="2">Uncharacterized protein</fullName>
    </submittedName>
</protein>
<organism evidence="2 3">
    <name type="scientific">Colletotrichum costaricense</name>
    <dbReference type="NCBI Taxonomy" id="1209916"/>
    <lineage>
        <taxon>Eukaryota</taxon>
        <taxon>Fungi</taxon>
        <taxon>Dikarya</taxon>
        <taxon>Ascomycota</taxon>
        <taxon>Pezizomycotina</taxon>
        <taxon>Sordariomycetes</taxon>
        <taxon>Hypocreomycetidae</taxon>
        <taxon>Glomerellales</taxon>
        <taxon>Glomerellaceae</taxon>
        <taxon>Colletotrichum</taxon>
        <taxon>Colletotrichum acutatum species complex</taxon>
    </lineage>
</organism>
<dbReference type="RefSeq" id="XP_060306920.1">
    <property type="nucleotide sequence ID" value="XM_060462435.1"/>
</dbReference>
<gene>
    <name evidence="2" type="ORF">CCOS01_14291</name>
</gene>
<dbReference type="EMBL" id="MOOE01000020">
    <property type="protein sequence ID" value="KAK1513349.1"/>
    <property type="molecule type" value="Genomic_DNA"/>
</dbReference>
<comment type="caution">
    <text evidence="2">The sequence shown here is derived from an EMBL/GenBank/DDBJ whole genome shotgun (WGS) entry which is preliminary data.</text>
</comment>
<proteinExistence type="predicted"/>
<dbReference type="Proteomes" id="UP001240678">
    <property type="component" value="Unassembled WGS sequence"/>
</dbReference>
<sequence>MHFNIHSYQTCQLATLGFYGDPIVISWPGAQISRITSPTSLCLQDLSLHRITTSIMHLAAVATLFALASVAMAGNPRYKVSCDPAVPAAYQASMKAFEKKNCGESEYFGRPGTWHEETQSCEAPGPGGTNTQRYYHPLFASSSGGPNISPRCHWVPA</sequence>
<evidence type="ECO:0000256" key="1">
    <source>
        <dbReference type="SAM" id="Phobius"/>
    </source>
</evidence>
<dbReference type="GeneID" id="85345982"/>
<keyword evidence="3" id="KW-1185">Reference proteome</keyword>
<accession>A0AAI9YJK8</accession>
<keyword evidence="1" id="KW-0472">Membrane</keyword>
<feature type="transmembrane region" description="Helical" evidence="1">
    <location>
        <begin position="55"/>
        <end position="74"/>
    </location>
</feature>
<keyword evidence="1" id="KW-0812">Transmembrane</keyword>
<evidence type="ECO:0000313" key="3">
    <source>
        <dbReference type="Proteomes" id="UP001240678"/>
    </source>
</evidence>
<reference evidence="2 3" key="1">
    <citation type="submission" date="2016-10" db="EMBL/GenBank/DDBJ databases">
        <title>The genome sequence of Colletotrichum fioriniae PJ7.</title>
        <authorList>
            <person name="Baroncelli R."/>
        </authorList>
    </citation>
    <scope>NUCLEOTIDE SEQUENCE [LARGE SCALE GENOMIC DNA]</scope>
    <source>
        <strain evidence="2 3">IMI 309622</strain>
    </source>
</reference>
<name>A0AAI9YJK8_9PEZI</name>
<keyword evidence="1" id="KW-1133">Transmembrane helix</keyword>